<proteinExistence type="predicted"/>
<evidence type="ECO:0000313" key="2">
    <source>
        <dbReference type="EMBL" id="CAH1448761.1"/>
    </source>
</evidence>
<comment type="caution">
    <text evidence="2">The sequence shown here is derived from an EMBL/GenBank/DDBJ whole genome shotgun (WGS) entry which is preliminary data.</text>
</comment>
<reference evidence="2 3" key="1">
    <citation type="submission" date="2022-01" db="EMBL/GenBank/DDBJ databases">
        <authorList>
            <person name="Xiong W."/>
            <person name="Schranz E."/>
        </authorList>
    </citation>
    <scope>NUCLEOTIDE SEQUENCE [LARGE SCALE GENOMIC DNA]</scope>
</reference>
<name>A0AAU9PG42_9ASTR</name>
<dbReference type="Proteomes" id="UP001157418">
    <property type="component" value="Unassembled WGS sequence"/>
</dbReference>
<sequence>MLFFIDVAYQAPERPIDMYLDHIGEGFEDWLDEESDKSSSVIQGDDKEPSQGTPDPEPTYMFYAGLEDEINWEEYTPLNKTNDDECLNKLCLEGGKQKKVEEMNNSEKLDNDVLEEHPIFNPQVH</sequence>
<organism evidence="2 3">
    <name type="scientific">Lactuca virosa</name>
    <dbReference type="NCBI Taxonomy" id="75947"/>
    <lineage>
        <taxon>Eukaryota</taxon>
        <taxon>Viridiplantae</taxon>
        <taxon>Streptophyta</taxon>
        <taxon>Embryophyta</taxon>
        <taxon>Tracheophyta</taxon>
        <taxon>Spermatophyta</taxon>
        <taxon>Magnoliopsida</taxon>
        <taxon>eudicotyledons</taxon>
        <taxon>Gunneridae</taxon>
        <taxon>Pentapetalae</taxon>
        <taxon>asterids</taxon>
        <taxon>campanulids</taxon>
        <taxon>Asterales</taxon>
        <taxon>Asteraceae</taxon>
        <taxon>Cichorioideae</taxon>
        <taxon>Cichorieae</taxon>
        <taxon>Lactucinae</taxon>
        <taxon>Lactuca</taxon>
    </lineage>
</organism>
<keyword evidence="3" id="KW-1185">Reference proteome</keyword>
<evidence type="ECO:0000256" key="1">
    <source>
        <dbReference type="SAM" id="MobiDB-lite"/>
    </source>
</evidence>
<dbReference type="AlphaFoldDB" id="A0AAU9PG42"/>
<feature type="region of interest" description="Disordered" evidence="1">
    <location>
        <begin position="102"/>
        <end position="125"/>
    </location>
</feature>
<protein>
    <submittedName>
        <fullName evidence="2">Uncharacterized protein</fullName>
    </submittedName>
</protein>
<accession>A0AAU9PG42</accession>
<evidence type="ECO:0000313" key="3">
    <source>
        <dbReference type="Proteomes" id="UP001157418"/>
    </source>
</evidence>
<gene>
    <name evidence="2" type="ORF">LVIROSA_LOCUS34284</name>
</gene>
<dbReference type="EMBL" id="CAKMRJ010005634">
    <property type="protein sequence ID" value="CAH1448761.1"/>
    <property type="molecule type" value="Genomic_DNA"/>
</dbReference>
<feature type="compositionally biased region" description="Basic and acidic residues" evidence="1">
    <location>
        <begin position="102"/>
        <end position="118"/>
    </location>
</feature>
<feature type="region of interest" description="Disordered" evidence="1">
    <location>
        <begin position="30"/>
        <end position="58"/>
    </location>
</feature>